<dbReference type="Pfam" id="PF23593">
    <property type="entry name" value="HEAT_ATR"/>
    <property type="match status" value="1"/>
</dbReference>
<dbReference type="PROSITE" id="PS00916">
    <property type="entry name" value="PI3_4_KINASE_2"/>
    <property type="match status" value="1"/>
</dbReference>
<feature type="domain" description="FAT" evidence="13">
    <location>
        <begin position="1354"/>
        <end position="1910"/>
    </location>
</feature>
<dbReference type="Proteomes" id="UP001286313">
    <property type="component" value="Unassembled WGS sequence"/>
</dbReference>
<feature type="compositionally biased region" description="Low complexity" evidence="11">
    <location>
        <begin position="2375"/>
        <end position="2386"/>
    </location>
</feature>
<dbReference type="PROSITE" id="PS00915">
    <property type="entry name" value="PI3_4_KINASE_1"/>
    <property type="match status" value="1"/>
</dbReference>
<feature type="compositionally biased region" description="Basic and acidic residues" evidence="11">
    <location>
        <begin position="2431"/>
        <end position="2440"/>
    </location>
</feature>
<keyword evidence="16" id="KW-1185">Reference proteome</keyword>
<keyword evidence="2 10" id="KW-0808">Transferase</keyword>
<dbReference type="GO" id="GO:0010605">
    <property type="term" value="P:negative regulation of macromolecule metabolic process"/>
    <property type="evidence" value="ECO:0007669"/>
    <property type="project" value="UniProtKB-ARBA"/>
</dbReference>
<dbReference type="SUPFAM" id="SSF48371">
    <property type="entry name" value="ARM repeat"/>
    <property type="match status" value="1"/>
</dbReference>
<dbReference type="GO" id="GO:0045930">
    <property type="term" value="P:negative regulation of mitotic cell cycle"/>
    <property type="evidence" value="ECO:0007669"/>
    <property type="project" value="UniProtKB-ARBA"/>
</dbReference>
<gene>
    <name evidence="15" type="ORF">Pcinc_022421</name>
</gene>
<dbReference type="EMBL" id="JAWQEG010002363">
    <property type="protein sequence ID" value="KAK3872501.1"/>
    <property type="molecule type" value="Genomic_DNA"/>
</dbReference>
<dbReference type="InterPro" id="IPR003151">
    <property type="entry name" value="PIK-rel_kinase_FAT"/>
</dbReference>
<dbReference type="FunFam" id="1.20.120.150:FF:000001">
    <property type="entry name" value="Serine/threonine-protein kinase TOR"/>
    <property type="match status" value="1"/>
</dbReference>
<dbReference type="GO" id="GO:0004674">
    <property type="term" value="F:protein serine/threonine kinase activity"/>
    <property type="evidence" value="ECO:0007669"/>
    <property type="project" value="UniProtKB-KW"/>
</dbReference>
<dbReference type="Gene3D" id="1.25.40.10">
    <property type="entry name" value="Tetratricopeptide repeat domain"/>
    <property type="match status" value="1"/>
</dbReference>
<dbReference type="GO" id="GO:0005737">
    <property type="term" value="C:cytoplasm"/>
    <property type="evidence" value="ECO:0007669"/>
    <property type="project" value="TreeGrafter"/>
</dbReference>
<dbReference type="InterPro" id="IPR036738">
    <property type="entry name" value="FRB_sf"/>
</dbReference>
<dbReference type="Pfam" id="PF08771">
    <property type="entry name" value="FRB_dom"/>
    <property type="match status" value="1"/>
</dbReference>
<dbReference type="Pfam" id="PF11865">
    <property type="entry name" value="mTOR_dom"/>
    <property type="match status" value="1"/>
</dbReference>
<dbReference type="GO" id="GO:0045787">
    <property type="term" value="P:positive regulation of cell cycle"/>
    <property type="evidence" value="ECO:0007669"/>
    <property type="project" value="UniProtKB-ARBA"/>
</dbReference>
<dbReference type="GO" id="GO:0005524">
    <property type="term" value="F:ATP binding"/>
    <property type="evidence" value="ECO:0007669"/>
    <property type="project" value="UniProtKB-KW"/>
</dbReference>
<dbReference type="InterPro" id="IPR000403">
    <property type="entry name" value="PI3/4_kinase_cat_dom"/>
</dbReference>
<evidence type="ECO:0000313" key="15">
    <source>
        <dbReference type="EMBL" id="KAK3872501.1"/>
    </source>
</evidence>
<comment type="caution">
    <text evidence="15">The sequence shown here is derived from an EMBL/GenBank/DDBJ whole genome shotgun (WGS) entry which is preliminary data.</text>
</comment>
<dbReference type="Pfam" id="PF02260">
    <property type="entry name" value="FATC"/>
    <property type="match status" value="1"/>
</dbReference>
<comment type="similarity">
    <text evidence="1 10">Belongs to the PI3/PI4-kinase family.</text>
</comment>
<organism evidence="15 16">
    <name type="scientific">Petrolisthes cinctipes</name>
    <name type="common">Flat porcelain crab</name>
    <dbReference type="NCBI Taxonomy" id="88211"/>
    <lineage>
        <taxon>Eukaryota</taxon>
        <taxon>Metazoa</taxon>
        <taxon>Ecdysozoa</taxon>
        <taxon>Arthropoda</taxon>
        <taxon>Crustacea</taxon>
        <taxon>Multicrustacea</taxon>
        <taxon>Malacostraca</taxon>
        <taxon>Eumalacostraca</taxon>
        <taxon>Eucarida</taxon>
        <taxon>Decapoda</taxon>
        <taxon>Pleocyemata</taxon>
        <taxon>Anomura</taxon>
        <taxon>Galatheoidea</taxon>
        <taxon>Porcellanidae</taxon>
        <taxon>Petrolisthes</taxon>
    </lineage>
</organism>
<dbReference type="InterPro" id="IPR016024">
    <property type="entry name" value="ARM-type_fold"/>
</dbReference>
<evidence type="ECO:0000256" key="3">
    <source>
        <dbReference type="ARBA" id="ARBA00022737"/>
    </source>
</evidence>
<dbReference type="GO" id="GO:0038202">
    <property type="term" value="P:TORC1 signaling"/>
    <property type="evidence" value="ECO:0007669"/>
    <property type="project" value="TreeGrafter"/>
</dbReference>
<dbReference type="GO" id="GO:0016242">
    <property type="term" value="P:negative regulation of macroautophagy"/>
    <property type="evidence" value="ECO:0007669"/>
    <property type="project" value="TreeGrafter"/>
</dbReference>
<dbReference type="SUPFAM" id="SSF56112">
    <property type="entry name" value="Protein kinase-like (PK-like)"/>
    <property type="match status" value="1"/>
</dbReference>
<dbReference type="SUPFAM" id="SSF47212">
    <property type="entry name" value="FKBP12-rapamycin-binding domain of FKBP-rapamycin-associated protein (FRAP)"/>
    <property type="match status" value="1"/>
</dbReference>
<dbReference type="InterPro" id="IPR057564">
    <property type="entry name" value="HEAT_ATR"/>
</dbReference>
<evidence type="ECO:0000256" key="10">
    <source>
        <dbReference type="RuleBase" id="RU364109"/>
    </source>
</evidence>
<dbReference type="Gene3D" id="1.20.120.150">
    <property type="entry name" value="FKBP12-rapamycin binding domain"/>
    <property type="match status" value="1"/>
</dbReference>
<keyword evidence="5 10" id="KW-0418">Kinase</keyword>
<dbReference type="PROSITE" id="PS51189">
    <property type="entry name" value="FAT"/>
    <property type="match status" value="1"/>
</dbReference>
<dbReference type="PANTHER" id="PTHR11139:SF9">
    <property type="entry name" value="SERINE_THREONINE-PROTEIN KINASE MTOR"/>
    <property type="match status" value="1"/>
</dbReference>
<dbReference type="SMART" id="SM01343">
    <property type="entry name" value="FATC"/>
    <property type="match status" value="1"/>
</dbReference>
<dbReference type="GO" id="GO:2000243">
    <property type="term" value="P:positive regulation of reproductive process"/>
    <property type="evidence" value="ECO:0007669"/>
    <property type="project" value="UniProtKB-ARBA"/>
</dbReference>
<feature type="domain" description="FATC" evidence="14">
    <location>
        <begin position="2470"/>
        <end position="2502"/>
    </location>
</feature>
<evidence type="ECO:0000256" key="8">
    <source>
        <dbReference type="ARBA" id="ARBA00047899"/>
    </source>
</evidence>
<dbReference type="GO" id="GO:0044877">
    <property type="term" value="F:protein-containing complex binding"/>
    <property type="evidence" value="ECO:0007669"/>
    <property type="project" value="InterPro"/>
</dbReference>
<evidence type="ECO:0000256" key="1">
    <source>
        <dbReference type="ARBA" id="ARBA00011031"/>
    </source>
</evidence>
<evidence type="ECO:0000259" key="14">
    <source>
        <dbReference type="PROSITE" id="PS51190"/>
    </source>
</evidence>
<dbReference type="GO" id="GO:0031932">
    <property type="term" value="C:TORC2 complex"/>
    <property type="evidence" value="ECO:0007669"/>
    <property type="project" value="TreeGrafter"/>
</dbReference>
<dbReference type="SMART" id="SM01345">
    <property type="entry name" value="Rapamycin_bind"/>
    <property type="match status" value="1"/>
</dbReference>
<evidence type="ECO:0000256" key="9">
    <source>
        <dbReference type="ARBA" id="ARBA00048679"/>
    </source>
</evidence>
<keyword evidence="3" id="KW-0677">Repeat</keyword>
<dbReference type="SMART" id="SM01346">
    <property type="entry name" value="DUF3385"/>
    <property type="match status" value="1"/>
</dbReference>
<dbReference type="InterPro" id="IPR018936">
    <property type="entry name" value="PI3/4_kinase_CS"/>
</dbReference>
<accession>A0AAE1FF38</accession>
<dbReference type="InterPro" id="IPR050517">
    <property type="entry name" value="DDR_Repair_Kinase"/>
</dbReference>
<comment type="catalytic activity">
    <reaction evidence="8 10">
        <text>L-threonyl-[protein] + ATP = O-phospho-L-threonyl-[protein] + ADP + H(+)</text>
        <dbReference type="Rhea" id="RHEA:46608"/>
        <dbReference type="Rhea" id="RHEA-COMP:11060"/>
        <dbReference type="Rhea" id="RHEA-COMP:11605"/>
        <dbReference type="ChEBI" id="CHEBI:15378"/>
        <dbReference type="ChEBI" id="CHEBI:30013"/>
        <dbReference type="ChEBI" id="CHEBI:30616"/>
        <dbReference type="ChEBI" id="CHEBI:61977"/>
        <dbReference type="ChEBI" id="CHEBI:456216"/>
        <dbReference type="EC" id="2.7.11.1"/>
    </reaction>
</comment>
<sequence>MSNIKMNQFVAGLKSRSEETRVKAACDLQRYVTTELREVSLDELASFLDEFNQHIIEMVSSNDINEKKGGIYAIMSLVDVDVGQTGARIGRFANYLKNLVNSPDTGVMELTAKAVGRLALASGTFTAEYVDDLVKRSFEWLQADRNESRRHAAVLVLRELALSVPTYFFQQVQQFLDIIFHAVRDPKLTIRENAVAALRVALAITAQRETKEMQQTMWYKQCLLEVWSGFDDGTGPSGSNTSGSVANSSRDRGLSKEDLVHGSLLVLNELLRCSNAEWERLCKQLHHLTHYKAPPPKKEGVSSVVKRLRGQTSLSSSSSASQGMQDLLASLPSHANTSIGGTETTILDQPCESRTCRELILDKYGNICTQVLNQRGSRSGLIQAALLTLLPRLAALNKDKFAQSYLSATMTHLLGCVRGGRERERGPAFVAVGMLVVAVGPSAKRHLPKIMEVIKTALPSKDTSSKKRGGGGSVEPAVCVCVSLVARGVAGAVQKDVKDLLPAMLSTSLSPPLTLALQELSTEIPALKGDIAEGLVRMLWQVLMLRPGPPPPATPDPQDTASIVLALRTLGSFDFEGTGQSLMQFVRHVADHYLSSEQREVRLEGVRTCCQLLRPTMARRPAHAHTHTVFTIVSKVLWVAVTDMDADVRLCVLASLDETFDRHLAQPENLNALIYALSDEVFEVREHAIATLGRLAAINPAYVHPLLRKALLKILDELDYSGIGRNRELSAHMLRHLIGNAPRFMRQFVPAIMSSLVPKLRDHDPNPAVTVCVLVAIGDLAQVSGGEMQKWLVELMPLLLEMLGDGTSGWKRRMALWTLGQLVENTGCVVHPYTQHPTLLDVLLSFLKTEQQPAVRRGTIRVLGLLGALDPYKHKMNVGMIKIQEDTGVAVISIAEAKPDDLTADMGTSEMLVNLSYSSLEDFYPACAVAMLLKVIKDPTLAQHHNEVVRAITFIFKSLGVKGVGYLAQVVPSLLTVIRTSDPTFRDFLFQQLATLIGIVKQQIRNYLDGIIEVIKEFWVTGGKLETTITIIGVVESIALAVGSEFKIYLKELIPMILKSCINDSKEKQVTAKLLMAFQHFGATLEEFLHMLLPHIVQLFDATDVPVAVRRLALETLDHFSDYLDLKDYTSKIIHPLLRTLESSPELRQQAMDVVCALATQLGRSYQCFVPVVHRVTSKHKIIHPRYDILVAKVVKGLTVTEEELGIITSHRRARRPRAWDYQLEADATTIKKGTVGVQSLQRAWHFTRLVSKDDWLEWLRRLGIELMRASPSPALRSCYSVATTYVQLSRDLFNAAFVSCWSELNEGMQDDLLKSLRQALTSQDIPEITQTLLNLAEFMEHCDKGPLPLELQLLGEKAMECRAYAKALHYKEEEFHKGPTSEVLEHLISINNKLGQKEAAAGLLEYARKNNGTDMKVQERWHEKLHDWDQALQAYQIKLETSPHDVDLALGQMRCLEALGEWGELYSVACERWGESMNEEVRGQMSRVAAASAWAMGEWTMMEAYTQSVPRDTNEGAFYRAVLAVHKGQYHTAQQFIDMCRDQLDTELTAMVGESYQRAYNTMVAVQMLAEIEEVIQYKLVPERRQPITQIWWERLQGCQRVVEDWQKILQVRSLVLTPQEDMRPWLKFASLCRKSGRLALSHKTLVRLLGCDPALAPPHTPLPAAQPHVTYQYCKHIYTYQDRRQEAYARLQKFLQYLAPAVVVGGQGGCDPKLRKLVSRVYLKLGEWYEQLHGLNEENIGIILTYYTNAKETDDSCYKAWHAYAYMNFEAILFYKDKSGPGETVGGQEECTAATPSKRKKSAADFTVAAVKGFIRSISLSDGNSLQDTLRLLTVWFEHGHQPGVHESLVDGLKTIQIDTWLQVIPQLIARIDTPRNLVSKLVHQLLMDIGKHHPQALIYPLTVAAKSSVPARSQAAEKILKNMREHSANLVQQAMMVSEELIRVAILWHEIWHEGLEEASRLYFGERNETGMFRTLEPLHAMMERGPQTLKEMSFNQAYGRDLQEAQEWCRRYQRSGNVRELNQAWDLYYHVFRRISRQLPQLTSLELQSVSPRLLKCRDLDIAVPGSYAPNTPLTCISQVQPSLQVLSSKQRPRKLCIRGSNGRDSVFLLKGHEDLRQDERVMQLFGLVNTLLIGNPDTFRRNLTIQRFAVIPLSTNSGLIGWVPHCDTLHALIRDWREKKKILLNIEHRIMMRMAQDLEHLTLMQKVEVFEHALEHTQGDDLARLLWFKSPSSEVWFDRRTNYTRSLAVMSMVGYVLGLGDRHPSNLMLDQLSGKIIHIDFGDCFEVAMTREKFPEKIPFRLTRMLINAMEVTGIDGTYRMTCESVMSLIRRNKDSLMAMLEAFVHDPLLNWRLMDHTQPKNKRSVVAEGTGSAAAATAGSTAGGGTKVGDSGEGTSANAVDSTPVMDPSGSSSSSCGAPAASVAKKPDLTREDSGASEALNKKAVAIVHRVRDKLTGRDFCTEDPLDVHKQVELLIAQATSHENLCQCYIGWCPFW</sequence>
<dbReference type="InterPro" id="IPR011989">
    <property type="entry name" value="ARM-like"/>
</dbReference>
<dbReference type="PROSITE" id="PS50290">
    <property type="entry name" value="PI3_4_KINASE_3"/>
    <property type="match status" value="1"/>
</dbReference>
<dbReference type="SMART" id="SM00146">
    <property type="entry name" value="PI3Kc"/>
    <property type="match status" value="1"/>
</dbReference>
<dbReference type="InterPro" id="IPR024585">
    <property type="entry name" value="mTOR_dom"/>
</dbReference>
<evidence type="ECO:0000256" key="6">
    <source>
        <dbReference type="ARBA" id="ARBA00022840"/>
    </source>
</evidence>
<dbReference type="Gene3D" id="3.30.1010.10">
    <property type="entry name" value="Phosphatidylinositol 3-kinase Catalytic Subunit, Chain A, domain 4"/>
    <property type="match status" value="1"/>
</dbReference>
<dbReference type="GO" id="GO:0045893">
    <property type="term" value="P:positive regulation of DNA-templated transcription"/>
    <property type="evidence" value="ECO:0007669"/>
    <property type="project" value="UniProtKB-ARBA"/>
</dbReference>
<dbReference type="FunFam" id="3.30.1010.10:FF:000004">
    <property type="entry name" value="Serine/threonine-protein kinase TOR"/>
    <property type="match status" value="1"/>
</dbReference>
<feature type="domain" description="PI3K/PI4K catalytic" evidence="12">
    <location>
        <begin position="2084"/>
        <end position="2397"/>
    </location>
</feature>
<evidence type="ECO:0000256" key="2">
    <source>
        <dbReference type="ARBA" id="ARBA00022679"/>
    </source>
</evidence>
<dbReference type="InterPro" id="IPR011990">
    <property type="entry name" value="TPR-like_helical_dom_sf"/>
</dbReference>
<dbReference type="Gene3D" id="1.10.1070.11">
    <property type="entry name" value="Phosphatidylinositol 3-/4-kinase, catalytic domain"/>
    <property type="match status" value="1"/>
</dbReference>
<evidence type="ECO:0000256" key="7">
    <source>
        <dbReference type="ARBA" id="ARBA00023306"/>
    </source>
</evidence>
<dbReference type="PROSITE" id="PS51190">
    <property type="entry name" value="FATC"/>
    <property type="match status" value="1"/>
</dbReference>
<keyword evidence="4 10" id="KW-0547">Nucleotide-binding</keyword>
<dbReference type="InterPro" id="IPR014009">
    <property type="entry name" value="PIK_FAT"/>
</dbReference>
<dbReference type="InterPro" id="IPR009076">
    <property type="entry name" value="FRB_dom"/>
</dbReference>
<name>A0AAE1FF38_PETCI</name>
<dbReference type="InterPro" id="IPR003152">
    <property type="entry name" value="FATC_dom"/>
</dbReference>
<dbReference type="Pfam" id="PF02259">
    <property type="entry name" value="FAT"/>
    <property type="match status" value="1"/>
</dbReference>
<comment type="catalytic activity">
    <reaction evidence="9">
        <text>L-seryl-[protein] + ATP = O-phospho-L-seryl-[protein] + ADP + H(+)</text>
        <dbReference type="Rhea" id="RHEA:17989"/>
        <dbReference type="Rhea" id="RHEA-COMP:9863"/>
        <dbReference type="Rhea" id="RHEA-COMP:11604"/>
        <dbReference type="ChEBI" id="CHEBI:15378"/>
        <dbReference type="ChEBI" id="CHEBI:29999"/>
        <dbReference type="ChEBI" id="CHEBI:30616"/>
        <dbReference type="ChEBI" id="CHEBI:83421"/>
        <dbReference type="ChEBI" id="CHEBI:456216"/>
        <dbReference type="EC" id="2.7.11.1"/>
    </reaction>
</comment>
<dbReference type="GO" id="GO:0031931">
    <property type="term" value="C:TORC1 complex"/>
    <property type="evidence" value="ECO:0007669"/>
    <property type="project" value="UniProtKB-ARBA"/>
</dbReference>
<dbReference type="GO" id="GO:0005634">
    <property type="term" value="C:nucleus"/>
    <property type="evidence" value="ECO:0007669"/>
    <property type="project" value="TreeGrafter"/>
</dbReference>
<evidence type="ECO:0000313" key="16">
    <source>
        <dbReference type="Proteomes" id="UP001286313"/>
    </source>
</evidence>
<evidence type="ECO:0000259" key="12">
    <source>
        <dbReference type="PROSITE" id="PS50290"/>
    </source>
</evidence>
<keyword evidence="10" id="KW-0723">Serine/threonine-protein kinase</keyword>
<dbReference type="InterPro" id="IPR011009">
    <property type="entry name" value="Kinase-like_dom_sf"/>
</dbReference>
<feature type="region of interest" description="Disordered" evidence="11">
    <location>
        <begin position="2368"/>
        <end position="2443"/>
    </location>
</feature>
<keyword evidence="6 10" id="KW-0067">ATP-binding</keyword>
<dbReference type="CDD" id="cd05169">
    <property type="entry name" value="PIKKc_TOR"/>
    <property type="match status" value="1"/>
</dbReference>
<feature type="compositionally biased region" description="Low complexity" evidence="11">
    <location>
        <begin position="2414"/>
        <end position="2428"/>
    </location>
</feature>
<keyword evidence="7" id="KW-0131">Cell cycle</keyword>
<dbReference type="Pfam" id="PF00454">
    <property type="entry name" value="PI3_PI4_kinase"/>
    <property type="match status" value="1"/>
</dbReference>
<dbReference type="PANTHER" id="PTHR11139">
    <property type="entry name" value="ATAXIA TELANGIECTASIA MUTATED ATM -RELATED"/>
    <property type="match status" value="1"/>
</dbReference>
<reference evidence="15" key="1">
    <citation type="submission" date="2023-10" db="EMBL/GenBank/DDBJ databases">
        <title>Genome assemblies of two species of porcelain crab, Petrolisthes cinctipes and Petrolisthes manimaculis (Anomura: Porcellanidae).</title>
        <authorList>
            <person name="Angst P."/>
        </authorList>
    </citation>
    <scope>NUCLEOTIDE SEQUENCE</scope>
    <source>
        <strain evidence="15">PB745_01</strain>
        <tissue evidence="15">Gill</tissue>
    </source>
</reference>
<proteinExistence type="inferred from homology"/>
<dbReference type="InterPro" id="IPR036940">
    <property type="entry name" value="PI3/4_kinase_cat_sf"/>
</dbReference>
<evidence type="ECO:0000256" key="4">
    <source>
        <dbReference type="ARBA" id="ARBA00022741"/>
    </source>
</evidence>
<protein>
    <recommendedName>
        <fullName evidence="10">Serine/threonine-protein kinase TOR</fullName>
        <ecNumber evidence="10">2.7.11.1</ecNumber>
    </recommendedName>
</protein>
<dbReference type="InterPro" id="IPR026683">
    <property type="entry name" value="TOR_cat"/>
</dbReference>
<dbReference type="EC" id="2.7.11.1" evidence="10"/>
<evidence type="ECO:0000256" key="5">
    <source>
        <dbReference type="ARBA" id="ARBA00022777"/>
    </source>
</evidence>
<evidence type="ECO:0000259" key="13">
    <source>
        <dbReference type="PROSITE" id="PS51189"/>
    </source>
</evidence>
<dbReference type="Gene3D" id="1.25.10.10">
    <property type="entry name" value="Leucine-rich Repeat Variant"/>
    <property type="match status" value="5"/>
</dbReference>
<dbReference type="FunFam" id="1.10.1070.11:FF:000007">
    <property type="entry name" value="Serine/threonine-protein kinase TOR"/>
    <property type="match status" value="1"/>
</dbReference>
<evidence type="ECO:0000256" key="11">
    <source>
        <dbReference type="SAM" id="MobiDB-lite"/>
    </source>
</evidence>